<name>A0ABZ1MY90_STREF</name>
<dbReference type="Proteomes" id="UP001621512">
    <property type="component" value="Chromosome"/>
</dbReference>
<feature type="region of interest" description="Disordered" evidence="1">
    <location>
        <begin position="136"/>
        <end position="156"/>
    </location>
</feature>
<evidence type="ECO:0000313" key="4">
    <source>
        <dbReference type="Proteomes" id="UP001621512"/>
    </source>
</evidence>
<protein>
    <recommendedName>
        <fullName evidence="5">Secreted protein</fullName>
    </recommendedName>
</protein>
<feature type="chain" id="PRO_5045624183" description="Secreted protein" evidence="2">
    <location>
        <begin position="32"/>
        <end position="156"/>
    </location>
</feature>
<evidence type="ECO:0000313" key="3">
    <source>
        <dbReference type="EMBL" id="WTW32083.1"/>
    </source>
</evidence>
<organism evidence="3 4">
    <name type="scientific">Streptomyces purpurascens</name>
    <dbReference type="NCBI Taxonomy" id="1924"/>
    <lineage>
        <taxon>Bacteria</taxon>
        <taxon>Bacillati</taxon>
        <taxon>Actinomycetota</taxon>
        <taxon>Actinomycetes</taxon>
        <taxon>Kitasatosporales</taxon>
        <taxon>Streptomycetaceae</taxon>
        <taxon>Streptomyces</taxon>
    </lineage>
</organism>
<keyword evidence="2" id="KW-0732">Signal</keyword>
<gene>
    <name evidence="3" type="ORF">OHU35_41055</name>
</gene>
<dbReference type="EMBL" id="CP108341">
    <property type="protein sequence ID" value="WTW32083.1"/>
    <property type="molecule type" value="Genomic_DNA"/>
</dbReference>
<accession>A0ABZ1MY90</accession>
<proteinExistence type="predicted"/>
<evidence type="ECO:0000256" key="1">
    <source>
        <dbReference type="SAM" id="MobiDB-lite"/>
    </source>
</evidence>
<evidence type="ECO:0000256" key="2">
    <source>
        <dbReference type="SAM" id="SignalP"/>
    </source>
</evidence>
<reference evidence="3 4" key="1">
    <citation type="submission" date="2022-10" db="EMBL/GenBank/DDBJ databases">
        <title>The complete genomes of actinobacterial strains from the NBC collection.</title>
        <authorList>
            <person name="Joergensen T.S."/>
            <person name="Alvarez Arevalo M."/>
            <person name="Sterndorff E.B."/>
            <person name="Faurdal D."/>
            <person name="Vuksanovic O."/>
            <person name="Mourched A.-S."/>
            <person name="Charusanti P."/>
            <person name="Shaw S."/>
            <person name="Blin K."/>
            <person name="Weber T."/>
        </authorList>
    </citation>
    <scope>NUCLEOTIDE SEQUENCE [LARGE SCALE GENOMIC DNA]</scope>
    <source>
        <strain evidence="3 4">NBC_00017</strain>
    </source>
</reference>
<feature type="signal peptide" evidence="2">
    <location>
        <begin position="1"/>
        <end position="31"/>
    </location>
</feature>
<sequence>MRLTLRRSAKASAVLGIGAALALSLPGQAFALTKIGHNVGDLPDVRMRCTSQPQDLDPAGIVCFVPDGDRVYVWDSRADGHRTVAQLQSASTNDPKWWECHDTDGAGNGWSLCNFNMPENMMIHAQAVSREGACGPRQGCTDRNKASSMPIATSTS</sequence>
<evidence type="ECO:0008006" key="5">
    <source>
        <dbReference type="Google" id="ProtNLM"/>
    </source>
</evidence>
<dbReference type="RefSeq" id="WP_189730071.1">
    <property type="nucleotide sequence ID" value="NZ_BMUK01000019.1"/>
</dbReference>
<keyword evidence="4" id="KW-1185">Reference proteome</keyword>
<feature type="compositionally biased region" description="Polar residues" evidence="1">
    <location>
        <begin position="146"/>
        <end position="156"/>
    </location>
</feature>